<evidence type="ECO:0000313" key="2">
    <source>
        <dbReference type="EMBL" id="MFC5864261.1"/>
    </source>
</evidence>
<gene>
    <name evidence="2" type="ORF">ACFPT7_18290</name>
</gene>
<dbReference type="Proteomes" id="UP001596091">
    <property type="component" value="Unassembled WGS sequence"/>
</dbReference>
<dbReference type="EMBL" id="JBHSPH010000009">
    <property type="protein sequence ID" value="MFC5864261.1"/>
    <property type="molecule type" value="Genomic_DNA"/>
</dbReference>
<protein>
    <submittedName>
        <fullName evidence="2">DUF3892 domain-containing protein</fullName>
    </submittedName>
</protein>
<accession>A0ABW1EJ03</accession>
<sequence length="131" mass="14509">MLNWRTKGNAMKTILVRCKSKSAPEGRIEAVGGIDAITGAELRISEDEAIRQIEAGETRFIVRDALGHQAVVEVERREGRKFLITRRDGIITDNLGALPDCQPKPIQVSPPPYRPVQPARSHSVGADWRSL</sequence>
<feature type="region of interest" description="Disordered" evidence="1">
    <location>
        <begin position="96"/>
        <end position="131"/>
    </location>
</feature>
<keyword evidence="3" id="KW-1185">Reference proteome</keyword>
<dbReference type="RefSeq" id="WP_377819789.1">
    <property type="nucleotide sequence ID" value="NZ_JAGSYH010000009.1"/>
</dbReference>
<organism evidence="2 3">
    <name type="scientific">Acidicapsa dinghuensis</name>
    <dbReference type="NCBI Taxonomy" id="2218256"/>
    <lineage>
        <taxon>Bacteria</taxon>
        <taxon>Pseudomonadati</taxon>
        <taxon>Acidobacteriota</taxon>
        <taxon>Terriglobia</taxon>
        <taxon>Terriglobales</taxon>
        <taxon>Acidobacteriaceae</taxon>
        <taxon>Acidicapsa</taxon>
    </lineage>
</organism>
<reference evidence="3" key="1">
    <citation type="journal article" date="2019" name="Int. J. Syst. Evol. Microbiol.">
        <title>The Global Catalogue of Microorganisms (GCM) 10K type strain sequencing project: providing services to taxonomists for standard genome sequencing and annotation.</title>
        <authorList>
            <consortium name="The Broad Institute Genomics Platform"/>
            <consortium name="The Broad Institute Genome Sequencing Center for Infectious Disease"/>
            <person name="Wu L."/>
            <person name="Ma J."/>
        </authorList>
    </citation>
    <scope>NUCLEOTIDE SEQUENCE [LARGE SCALE GENOMIC DNA]</scope>
    <source>
        <strain evidence="3">JCM 4087</strain>
    </source>
</reference>
<evidence type="ECO:0000256" key="1">
    <source>
        <dbReference type="SAM" id="MobiDB-lite"/>
    </source>
</evidence>
<dbReference type="Pfam" id="PF13031">
    <property type="entry name" value="DUF3892"/>
    <property type="match status" value="1"/>
</dbReference>
<comment type="caution">
    <text evidence="2">The sequence shown here is derived from an EMBL/GenBank/DDBJ whole genome shotgun (WGS) entry which is preliminary data.</text>
</comment>
<name>A0ABW1EJ03_9BACT</name>
<dbReference type="InterPro" id="IPR024997">
    <property type="entry name" value="DUF3892"/>
</dbReference>
<evidence type="ECO:0000313" key="3">
    <source>
        <dbReference type="Proteomes" id="UP001596091"/>
    </source>
</evidence>
<proteinExistence type="predicted"/>